<sequence length="52" mass="5759">GHETDGLENDDDKNGKKNIQNEITRPTAIGRTCTNKESSGCLETDEFKTMCL</sequence>
<evidence type="ECO:0000313" key="3">
    <source>
        <dbReference type="Proteomes" id="UP000887116"/>
    </source>
</evidence>
<feature type="region of interest" description="Disordered" evidence="1">
    <location>
        <begin position="1"/>
        <end position="27"/>
    </location>
</feature>
<accession>A0A8X6FWS1</accession>
<proteinExistence type="predicted"/>
<feature type="non-terminal residue" evidence="2">
    <location>
        <position position="1"/>
    </location>
</feature>
<gene>
    <name evidence="2" type="ORF">TNCT_629991</name>
</gene>
<feature type="compositionally biased region" description="Acidic residues" evidence="1">
    <location>
        <begin position="1"/>
        <end position="11"/>
    </location>
</feature>
<reference evidence="2" key="1">
    <citation type="submission" date="2020-07" db="EMBL/GenBank/DDBJ databases">
        <title>Multicomponent nature underlies the extraordinary mechanical properties of spider dragline silk.</title>
        <authorList>
            <person name="Kono N."/>
            <person name="Nakamura H."/>
            <person name="Mori M."/>
            <person name="Yoshida Y."/>
            <person name="Ohtoshi R."/>
            <person name="Malay A.D."/>
            <person name="Moran D.A.P."/>
            <person name="Tomita M."/>
            <person name="Numata K."/>
            <person name="Arakawa K."/>
        </authorList>
    </citation>
    <scope>NUCLEOTIDE SEQUENCE</scope>
</reference>
<organism evidence="2 3">
    <name type="scientific">Trichonephila clavata</name>
    <name type="common">Joro spider</name>
    <name type="synonym">Nephila clavata</name>
    <dbReference type="NCBI Taxonomy" id="2740835"/>
    <lineage>
        <taxon>Eukaryota</taxon>
        <taxon>Metazoa</taxon>
        <taxon>Ecdysozoa</taxon>
        <taxon>Arthropoda</taxon>
        <taxon>Chelicerata</taxon>
        <taxon>Arachnida</taxon>
        <taxon>Araneae</taxon>
        <taxon>Araneomorphae</taxon>
        <taxon>Entelegynae</taxon>
        <taxon>Araneoidea</taxon>
        <taxon>Nephilidae</taxon>
        <taxon>Trichonephila</taxon>
    </lineage>
</organism>
<evidence type="ECO:0000313" key="2">
    <source>
        <dbReference type="EMBL" id="GFQ90967.1"/>
    </source>
</evidence>
<dbReference type="EMBL" id="BMAO01023793">
    <property type="protein sequence ID" value="GFQ90967.1"/>
    <property type="molecule type" value="Genomic_DNA"/>
</dbReference>
<keyword evidence="3" id="KW-1185">Reference proteome</keyword>
<dbReference type="AlphaFoldDB" id="A0A8X6FWS1"/>
<protein>
    <submittedName>
        <fullName evidence="2">Uncharacterized protein</fullName>
    </submittedName>
</protein>
<evidence type="ECO:0000256" key="1">
    <source>
        <dbReference type="SAM" id="MobiDB-lite"/>
    </source>
</evidence>
<dbReference type="Proteomes" id="UP000887116">
    <property type="component" value="Unassembled WGS sequence"/>
</dbReference>
<name>A0A8X6FWS1_TRICU</name>
<comment type="caution">
    <text evidence="2">The sequence shown here is derived from an EMBL/GenBank/DDBJ whole genome shotgun (WGS) entry which is preliminary data.</text>
</comment>